<keyword evidence="2" id="KW-0012">Acyltransferase</keyword>
<comment type="caution">
    <text evidence="5">The sequence shown here is derived from an EMBL/GenBank/DDBJ whole genome shotgun (WGS) entry which is preliminary data.</text>
</comment>
<evidence type="ECO:0000313" key="5">
    <source>
        <dbReference type="EMBL" id="OHA33039.1"/>
    </source>
</evidence>
<dbReference type="SUPFAM" id="SSF69593">
    <property type="entry name" value="Glycerol-3-phosphate (1)-acyltransferase"/>
    <property type="match status" value="1"/>
</dbReference>
<keyword evidence="1" id="KW-0808">Transferase</keyword>
<feature type="transmembrane region" description="Helical" evidence="3">
    <location>
        <begin position="29"/>
        <end position="51"/>
    </location>
</feature>
<proteinExistence type="predicted"/>
<evidence type="ECO:0000256" key="3">
    <source>
        <dbReference type="SAM" id="Phobius"/>
    </source>
</evidence>
<dbReference type="SMART" id="SM00563">
    <property type="entry name" value="PlsC"/>
    <property type="match status" value="1"/>
</dbReference>
<feature type="domain" description="Phospholipid/glycerol acyltransferase" evidence="4">
    <location>
        <begin position="71"/>
        <end position="196"/>
    </location>
</feature>
<dbReference type="PANTHER" id="PTHR10434:SF11">
    <property type="entry name" value="1-ACYL-SN-GLYCEROL-3-PHOSPHATE ACYLTRANSFERASE"/>
    <property type="match status" value="1"/>
</dbReference>
<dbReference type="InterPro" id="IPR002123">
    <property type="entry name" value="Plipid/glycerol_acylTrfase"/>
</dbReference>
<name>A0A1G2NCA9_9BACT</name>
<accession>A0A1G2NCA9</accession>
<evidence type="ECO:0000256" key="2">
    <source>
        <dbReference type="ARBA" id="ARBA00023315"/>
    </source>
</evidence>
<keyword evidence="3" id="KW-0472">Membrane</keyword>
<gene>
    <name evidence="5" type="ORF">A2928_00630</name>
</gene>
<evidence type="ECO:0000256" key="1">
    <source>
        <dbReference type="ARBA" id="ARBA00022679"/>
    </source>
</evidence>
<dbReference type="GO" id="GO:0006654">
    <property type="term" value="P:phosphatidic acid biosynthetic process"/>
    <property type="evidence" value="ECO:0007669"/>
    <property type="project" value="TreeGrafter"/>
</dbReference>
<dbReference type="EMBL" id="MHRX01000036">
    <property type="protein sequence ID" value="OHA33039.1"/>
    <property type="molecule type" value="Genomic_DNA"/>
</dbReference>
<dbReference type="AlphaFoldDB" id="A0A1G2NCA9"/>
<reference evidence="5 6" key="1">
    <citation type="journal article" date="2016" name="Nat. Commun.">
        <title>Thousands of microbial genomes shed light on interconnected biogeochemical processes in an aquifer system.</title>
        <authorList>
            <person name="Anantharaman K."/>
            <person name="Brown C.T."/>
            <person name="Hug L.A."/>
            <person name="Sharon I."/>
            <person name="Castelle C.J."/>
            <person name="Probst A.J."/>
            <person name="Thomas B.C."/>
            <person name="Singh A."/>
            <person name="Wilkins M.J."/>
            <person name="Karaoz U."/>
            <person name="Brodie E.L."/>
            <person name="Williams K.H."/>
            <person name="Hubbard S.S."/>
            <person name="Banfield J.F."/>
        </authorList>
    </citation>
    <scope>NUCLEOTIDE SEQUENCE [LARGE SCALE GENOMIC DNA]</scope>
</reference>
<evidence type="ECO:0000259" key="4">
    <source>
        <dbReference type="SMART" id="SM00563"/>
    </source>
</evidence>
<dbReference type="GO" id="GO:0003841">
    <property type="term" value="F:1-acylglycerol-3-phosphate O-acyltransferase activity"/>
    <property type="evidence" value="ECO:0007669"/>
    <property type="project" value="TreeGrafter"/>
</dbReference>
<dbReference type="Proteomes" id="UP000176221">
    <property type="component" value="Unassembled WGS sequence"/>
</dbReference>
<dbReference type="PANTHER" id="PTHR10434">
    <property type="entry name" value="1-ACYL-SN-GLYCEROL-3-PHOSPHATE ACYLTRANSFERASE"/>
    <property type="match status" value="1"/>
</dbReference>
<organism evidence="5 6">
    <name type="scientific">Candidatus Taylorbacteria bacterium RIFCSPLOWO2_01_FULL_45_15b</name>
    <dbReference type="NCBI Taxonomy" id="1802319"/>
    <lineage>
        <taxon>Bacteria</taxon>
        <taxon>Candidatus Tayloriibacteriota</taxon>
    </lineage>
</organism>
<dbReference type="STRING" id="1802319.A2928_00630"/>
<dbReference type="Pfam" id="PF01553">
    <property type="entry name" value="Acyltransferase"/>
    <property type="match status" value="1"/>
</dbReference>
<keyword evidence="3" id="KW-0812">Transmembrane</keyword>
<dbReference type="CDD" id="cd07989">
    <property type="entry name" value="LPLAT_AGPAT-like"/>
    <property type="match status" value="1"/>
</dbReference>
<keyword evidence="3" id="KW-1133">Transmembrane helix</keyword>
<sequence length="253" mass="27840">MQTTEVKEYAVSSAVAGSIVAPRKYSPRITLASFSAGGFQFLFAPIMWFLFRIFTRIEVRGIENLATPNGVILAVNHTSELDGPLVCATLFHARKYLPLFFVAKGKSFYRNSGWRNFFYGGLLFKLIGAMPVRSGHHDYEASLAFFIAALQRNKNVLIFPEGERTKDGKIGEVHGGVAFLSEKTGKSVIPVAVNGLLQMSFLDFILRRRVIGISFGKPLRSGSLISGHHLGDAEKYKSAATVVMEQSGRMLAS</sequence>
<evidence type="ECO:0000313" key="6">
    <source>
        <dbReference type="Proteomes" id="UP000176221"/>
    </source>
</evidence>
<protein>
    <recommendedName>
        <fullName evidence="4">Phospholipid/glycerol acyltransferase domain-containing protein</fullName>
    </recommendedName>
</protein>